<protein>
    <recommendedName>
        <fullName evidence="1">C-type lectin domain-containing protein</fullName>
    </recommendedName>
</protein>
<keyword evidence="3" id="KW-1185">Reference proteome</keyword>
<sequence>MFLLFFITSVSCCIPTQQVEEGPISTSTTSTTSTTTIPPVLSCLDSTWILFDRGSYSWCMKMVEKLIYVSEALALCQELDPSAVISGLQNKAEGSTLVSLAASEGISTGVNLIIGAKRTSTCLLQPLDSTCNTLNSFYWTDGYTTGTDGFNWVPGQPDDSGYLTGNGQNYVLFLIGSGLMDDGNEVKRRGGVLCGMKADYY</sequence>
<dbReference type="EMBL" id="CANHGI010000004">
    <property type="protein sequence ID" value="CAI5447386.1"/>
    <property type="molecule type" value="Genomic_DNA"/>
</dbReference>
<accession>A0A9P1N4D3</accession>
<comment type="caution">
    <text evidence="2">The sequence shown here is derived from an EMBL/GenBank/DDBJ whole genome shotgun (WGS) entry which is preliminary data.</text>
</comment>
<dbReference type="PANTHER" id="PTHR23124">
    <property type="entry name" value="C-TYPE LECTIN DOMAIN-CONTAINING PROTEIN-RELATED-RELATED"/>
    <property type="match status" value="1"/>
</dbReference>
<dbReference type="CDD" id="cd00037">
    <property type="entry name" value="CLECT"/>
    <property type="match status" value="1"/>
</dbReference>
<dbReference type="InterPro" id="IPR016187">
    <property type="entry name" value="CTDL_fold"/>
</dbReference>
<dbReference type="InterPro" id="IPR016186">
    <property type="entry name" value="C-type_lectin-like/link_sf"/>
</dbReference>
<reference evidence="2" key="1">
    <citation type="submission" date="2022-11" db="EMBL/GenBank/DDBJ databases">
        <authorList>
            <person name="Kikuchi T."/>
        </authorList>
    </citation>
    <scope>NUCLEOTIDE SEQUENCE</scope>
    <source>
        <strain evidence="2">PS1010</strain>
    </source>
</reference>
<dbReference type="AlphaFoldDB" id="A0A9P1N4D3"/>
<name>A0A9P1N4D3_9PELO</name>
<evidence type="ECO:0000313" key="3">
    <source>
        <dbReference type="Proteomes" id="UP001152747"/>
    </source>
</evidence>
<evidence type="ECO:0000313" key="2">
    <source>
        <dbReference type="EMBL" id="CAI5447386.1"/>
    </source>
</evidence>
<dbReference type="Gene3D" id="3.10.100.10">
    <property type="entry name" value="Mannose-Binding Protein A, subunit A"/>
    <property type="match status" value="1"/>
</dbReference>
<dbReference type="SUPFAM" id="SSF56436">
    <property type="entry name" value="C-type lectin-like"/>
    <property type="match status" value="1"/>
</dbReference>
<dbReference type="SMART" id="SM00034">
    <property type="entry name" value="CLECT"/>
    <property type="match status" value="1"/>
</dbReference>
<evidence type="ECO:0000259" key="1">
    <source>
        <dbReference type="SMART" id="SM00034"/>
    </source>
</evidence>
<dbReference type="InterPro" id="IPR001304">
    <property type="entry name" value="C-type_lectin-like"/>
</dbReference>
<dbReference type="Proteomes" id="UP001152747">
    <property type="component" value="Unassembled WGS sequence"/>
</dbReference>
<feature type="domain" description="C-type lectin" evidence="1">
    <location>
        <begin position="43"/>
        <end position="195"/>
    </location>
</feature>
<gene>
    <name evidence="2" type="ORF">CAMP_LOCUS10023</name>
</gene>
<proteinExistence type="predicted"/>
<organism evidence="2 3">
    <name type="scientific">Caenorhabditis angaria</name>
    <dbReference type="NCBI Taxonomy" id="860376"/>
    <lineage>
        <taxon>Eukaryota</taxon>
        <taxon>Metazoa</taxon>
        <taxon>Ecdysozoa</taxon>
        <taxon>Nematoda</taxon>
        <taxon>Chromadorea</taxon>
        <taxon>Rhabditida</taxon>
        <taxon>Rhabditina</taxon>
        <taxon>Rhabditomorpha</taxon>
        <taxon>Rhabditoidea</taxon>
        <taxon>Rhabditidae</taxon>
        <taxon>Peloderinae</taxon>
        <taxon>Caenorhabditis</taxon>
    </lineage>
</organism>